<organism evidence="10 11">
    <name type="scientific">Adineta steineri</name>
    <dbReference type="NCBI Taxonomy" id="433720"/>
    <lineage>
        <taxon>Eukaryota</taxon>
        <taxon>Metazoa</taxon>
        <taxon>Spiralia</taxon>
        <taxon>Gnathifera</taxon>
        <taxon>Rotifera</taxon>
        <taxon>Eurotatoria</taxon>
        <taxon>Bdelloidea</taxon>
        <taxon>Adinetida</taxon>
        <taxon>Adinetidae</taxon>
        <taxon>Adineta</taxon>
    </lineage>
</organism>
<feature type="transmembrane region" description="Helical" evidence="8">
    <location>
        <begin position="1134"/>
        <end position="1159"/>
    </location>
</feature>
<feature type="transmembrane region" description="Helical" evidence="8">
    <location>
        <begin position="315"/>
        <end position="338"/>
    </location>
</feature>
<dbReference type="Gene3D" id="1.20.1070.10">
    <property type="entry name" value="Rhodopsin 7-helix transmembrane proteins"/>
    <property type="match status" value="1"/>
</dbReference>
<evidence type="ECO:0000256" key="5">
    <source>
        <dbReference type="ARBA" id="ARBA00023136"/>
    </source>
</evidence>
<dbReference type="CDD" id="cd00637">
    <property type="entry name" value="7tm_classA_rhodopsin-like"/>
    <property type="match status" value="1"/>
</dbReference>
<evidence type="ECO:0000313" key="11">
    <source>
        <dbReference type="Proteomes" id="UP000663844"/>
    </source>
</evidence>
<dbReference type="Pfam" id="PF00001">
    <property type="entry name" value="7tm_1"/>
    <property type="match status" value="1"/>
</dbReference>
<keyword evidence="3 8" id="KW-0812">Transmembrane</keyword>
<dbReference type="InterPro" id="IPR003915">
    <property type="entry name" value="PKD_2"/>
</dbReference>
<comment type="similarity">
    <text evidence="2">Belongs to the polycystin family.</text>
</comment>
<feature type="transmembrane region" description="Helical" evidence="8">
    <location>
        <begin position="556"/>
        <end position="581"/>
    </location>
</feature>
<dbReference type="Pfam" id="PF01477">
    <property type="entry name" value="PLAT"/>
    <property type="match status" value="1"/>
</dbReference>
<feature type="transmembrane region" description="Helical" evidence="8">
    <location>
        <begin position="1036"/>
        <end position="1056"/>
    </location>
</feature>
<dbReference type="InterPro" id="IPR013122">
    <property type="entry name" value="PKD1_2_channel"/>
</dbReference>
<gene>
    <name evidence="10" type="ORF">OXD698_LOCUS16661</name>
</gene>
<dbReference type="InterPro" id="IPR051223">
    <property type="entry name" value="Polycystin"/>
</dbReference>
<feature type="transmembrane region" description="Helical" evidence="8">
    <location>
        <begin position="1076"/>
        <end position="1098"/>
    </location>
</feature>
<feature type="transmembrane region" description="Helical" evidence="8">
    <location>
        <begin position="593"/>
        <end position="624"/>
    </location>
</feature>
<dbReference type="PANTHER" id="PTHR10877">
    <property type="entry name" value="POLYCYSTIN FAMILY MEMBER"/>
    <property type="match status" value="1"/>
</dbReference>
<feature type="transmembrane region" description="Helical" evidence="8">
    <location>
        <begin position="97"/>
        <end position="121"/>
    </location>
</feature>
<dbReference type="Pfam" id="PF08016">
    <property type="entry name" value="PKD_channel"/>
    <property type="match status" value="1"/>
</dbReference>
<comment type="caution">
    <text evidence="10">The sequence shown here is derived from an EMBL/GenBank/DDBJ whole genome shotgun (WGS) entry which is preliminary data.</text>
</comment>
<feature type="transmembrane region" description="Helical" evidence="8">
    <location>
        <begin position="497"/>
        <end position="518"/>
    </location>
</feature>
<evidence type="ECO:0000256" key="6">
    <source>
        <dbReference type="ARBA" id="ARBA00023180"/>
    </source>
</evidence>
<dbReference type="GO" id="GO:0005509">
    <property type="term" value="F:calcium ion binding"/>
    <property type="evidence" value="ECO:0007669"/>
    <property type="project" value="InterPro"/>
</dbReference>
<dbReference type="GO" id="GO:0016020">
    <property type="term" value="C:membrane"/>
    <property type="evidence" value="ECO:0007669"/>
    <property type="project" value="UniProtKB-SubCell"/>
</dbReference>
<keyword evidence="5 8" id="KW-0472">Membrane</keyword>
<dbReference type="Pfam" id="PF20519">
    <property type="entry name" value="Polycystin_dom"/>
    <property type="match status" value="1"/>
</dbReference>
<dbReference type="Gene3D" id="2.60.60.20">
    <property type="entry name" value="PLAT/LH2 domain"/>
    <property type="match status" value="1"/>
</dbReference>
<reference evidence="10" key="1">
    <citation type="submission" date="2021-02" db="EMBL/GenBank/DDBJ databases">
        <authorList>
            <person name="Nowell W R."/>
        </authorList>
    </citation>
    <scope>NUCLEOTIDE SEQUENCE</scope>
</reference>
<feature type="transmembrane region" description="Helical" evidence="8">
    <location>
        <begin position="187"/>
        <end position="210"/>
    </location>
</feature>
<dbReference type="Proteomes" id="UP000663844">
    <property type="component" value="Unassembled WGS sequence"/>
</dbReference>
<accession>A0A818ZP87</accession>
<sequence>GAQCVQDHPVCPSTRICICPACFFGDECQFYAKALGSTLDEILGYELKRNTILSKQPITVIVSATITMIIFVTGFINCILSIIVFARQTSQKVGCGIYLLTASITSLAIMILFTLKFWLLFLSYQSILEQRGLQNILLLNCRVVEPLLKIMLYIDKWLHTCVAIERIISVQHGVSFDKQKSVKIAKYVIIMVILLNFAAYVPQIFELHVFTDKTEERNWCVITYSSIIQIYSFTLIIFHYAAPLTINFISAITIIIITTRQRTACQKKLSFKKHLVAKIKQYKHLLISPMIIIILTLPHLIISFILQCAKSTHLLWFYLLGYFLSFVPSTFLFLIFVLPSPIYNKEFKHVISYIRRRIREGSSSSWFLKYIIIRDLQTMEKFHFISQRWFAVEKDDGKIERILSAASEIEKHEFSYLLTKRTYHSISDSHLWFSIFSRPPSNRFTRVQRCTCCFTLFYVSMFLNIMYYDLSNQAKSNNSTNSASLSVGSLQINSQQIIIGIIVDFFAFIPSLLIVQLFRRLRSRQKQLSPLQQALHKLKPHLQSQKKNNRKSSLTFPWWCIFIAYGLCAVLVGLSILFIIARGIEFGNEKTQQWLISIVTGFFSSIFFSQPIKILSLAILFACFCRKSNDDYEANEFLDNNQVDLNNDEEYLHSTKKRSLFTYRLPVRANRLNESEVIYARDRRLQEIYMWSIIREIVHYLWFFSLLSLLTYTHRDLNSFNQVDHLQKYLLNSRQINSDYTTVSTIDNYWNWLENSFVENIRAQQWYNGEPPKNLSGFINDKTNRFIGWATMRQLRVKSQLCLANNKIILTCQYDYSLSNEDKHSYQPGWLNETKETYSVSISQSFQYKSSKDLDTYTYVGDYGVYEGGGYVYEFRSRLVDLQSNVSQLHQLGWIDDKTRAVIIQLTLYNPNVQLFTSVTFLAEFLSSSRVYATARFEPFNFYAFTSKFQLIVIILYMLTIVYHMWIEIRLLFELKWKYFYRFWSYIEVGIIVCAWTSVGIYIWRYHHCERIGQLFKETNGYVYINLQFASYVNDFLTILLGFSCFFGTIKSIKLLRFNQRLCLFIETLKYARTELISFSIMFSIIFIAFLSLFYLLFSGKISSCSSLLDTARMLFEITLMKFDAHELIEASAFLGPFCFSLFIILVIFICMSMFVSIINDSFRLARENVDPHNQQIFSFMLKKFQRWTGTLIEFN</sequence>
<feature type="transmembrane region" description="Helical" evidence="8">
    <location>
        <begin position="949"/>
        <end position="967"/>
    </location>
</feature>
<proteinExistence type="inferred from homology"/>
<evidence type="ECO:0000256" key="8">
    <source>
        <dbReference type="SAM" id="Phobius"/>
    </source>
</evidence>
<evidence type="ECO:0000259" key="9">
    <source>
        <dbReference type="PROSITE" id="PS50262"/>
    </source>
</evidence>
<dbReference type="GO" id="GO:0004930">
    <property type="term" value="F:G protein-coupled receptor activity"/>
    <property type="evidence" value="ECO:0007669"/>
    <property type="project" value="InterPro"/>
</dbReference>
<feature type="transmembrane region" description="Helical" evidence="8">
    <location>
        <begin position="447"/>
        <end position="468"/>
    </location>
</feature>
<dbReference type="PROSITE" id="PS50262">
    <property type="entry name" value="G_PROTEIN_RECEP_F1_2"/>
    <property type="match status" value="1"/>
</dbReference>
<feature type="domain" description="G-protein coupled receptors family 1 profile" evidence="9">
    <location>
        <begin position="77"/>
        <end position="336"/>
    </location>
</feature>
<evidence type="ECO:0000313" key="10">
    <source>
        <dbReference type="EMBL" id="CAF3772323.1"/>
    </source>
</evidence>
<dbReference type="InterPro" id="IPR017452">
    <property type="entry name" value="GPCR_Rhodpsn_7TM"/>
</dbReference>
<feature type="transmembrane region" description="Helical" evidence="8">
    <location>
        <begin position="230"/>
        <end position="258"/>
    </location>
</feature>
<evidence type="ECO:0000256" key="7">
    <source>
        <dbReference type="PIRSR" id="PIRSR603915-2"/>
    </source>
</evidence>
<dbReference type="InterPro" id="IPR000276">
    <property type="entry name" value="GPCR_Rhodpsn"/>
</dbReference>
<dbReference type="InterPro" id="IPR046791">
    <property type="entry name" value="Polycystin_dom"/>
</dbReference>
<feature type="non-terminal residue" evidence="10">
    <location>
        <position position="1196"/>
    </location>
</feature>
<dbReference type="PANTHER" id="PTHR10877:SF194">
    <property type="entry name" value="LOCATION OF VULVA DEFECTIVE 1"/>
    <property type="match status" value="1"/>
</dbReference>
<evidence type="ECO:0000256" key="3">
    <source>
        <dbReference type="ARBA" id="ARBA00022692"/>
    </source>
</evidence>
<evidence type="ECO:0000256" key="1">
    <source>
        <dbReference type="ARBA" id="ARBA00004141"/>
    </source>
</evidence>
<keyword evidence="4 8" id="KW-1133">Transmembrane helix</keyword>
<evidence type="ECO:0000256" key="2">
    <source>
        <dbReference type="ARBA" id="ARBA00007200"/>
    </source>
</evidence>
<feature type="transmembrane region" description="Helical" evidence="8">
    <location>
        <begin position="688"/>
        <end position="712"/>
    </location>
</feature>
<evidence type="ECO:0000256" key="4">
    <source>
        <dbReference type="ARBA" id="ARBA00022989"/>
    </source>
</evidence>
<feature type="disulfide bond" evidence="7">
    <location>
        <begin position="802"/>
        <end position="812"/>
    </location>
</feature>
<feature type="transmembrane region" description="Helical" evidence="8">
    <location>
        <begin position="285"/>
        <end position="309"/>
    </location>
</feature>
<feature type="transmembrane region" description="Helical" evidence="8">
    <location>
        <begin position="58"/>
        <end position="85"/>
    </location>
</feature>
<feature type="transmembrane region" description="Helical" evidence="8">
    <location>
        <begin position="979"/>
        <end position="1004"/>
    </location>
</feature>
<dbReference type="EMBL" id="CAJOAZ010001151">
    <property type="protein sequence ID" value="CAF3772323.1"/>
    <property type="molecule type" value="Genomic_DNA"/>
</dbReference>
<dbReference type="GO" id="GO:0005262">
    <property type="term" value="F:calcium channel activity"/>
    <property type="evidence" value="ECO:0007669"/>
    <property type="project" value="TreeGrafter"/>
</dbReference>
<protein>
    <recommendedName>
        <fullName evidence="9">G-protein coupled receptors family 1 profile domain-containing protein</fullName>
    </recommendedName>
</protein>
<comment type="subcellular location">
    <subcellularLocation>
        <location evidence="1">Membrane</location>
        <topology evidence="1">Multi-pass membrane protein</topology>
    </subcellularLocation>
</comment>
<dbReference type="InterPro" id="IPR001024">
    <property type="entry name" value="PLAT/LH2_dom"/>
</dbReference>
<dbReference type="SUPFAM" id="SSF81321">
    <property type="entry name" value="Family A G protein-coupled receptor-like"/>
    <property type="match status" value="1"/>
</dbReference>
<dbReference type="PRINTS" id="PR01433">
    <property type="entry name" value="POLYCYSTIN2"/>
</dbReference>
<dbReference type="AlphaFoldDB" id="A0A818ZP87"/>
<name>A0A818ZP87_9BILA</name>
<keyword evidence="6" id="KW-0325">Glycoprotein</keyword>
<dbReference type="GO" id="GO:0050982">
    <property type="term" value="P:detection of mechanical stimulus"/>
    <property type="evidence" value="ECO:0007669"/>
    <property type="project" value="TreeGrafter"/>
</dbReference>